<dbReference type="Proteomes" id="UP000018144">
    <property type="component" value="Unassembled WGS sequence"/>
</dbReference>
<proteinExistence type="predicted"/>
<evidence type="ECO:0000313" key="1">
    <source>
        <dbReference type="EMBL" id="CCX29906.1"/>
    </source>
</evidence>
<accession>U4LRJ2</accession>
<protein>
    <submittedName>
        <fullName evidence="1">Uncharacterized protein</fullName>
    </submittedName>
</protein>
<gene>
    <name evidence="1" type="ORF">PCON_07703</name>
</gene>
<dbReference type="AlphaFoldDB" id="U4LRJ2"/>
<dbReference type="EMBL" id="HF935393">
    <property type="protein sequence ID" value="CCX29906.1"/>
    <property type="molecule type" value="Genomic_DNA"/>
</dbReference>
<reference evidence="1 2" key="1">
    <citation type="journal article" date="2013" name="PLoS Genet.">
        <title>The genome and development-dependent transcriptomes of Pyronema confluens: a window into fungal evolution.</title>
        <authorList>
            <person name="Traeger S."/>
            <person name="Altegoer F."/>
            <person name="Freitag M."/>
            <person name="Gabaldon T."/>
            <person name="Kempken F."/>
            <person name="Kumar A."/>
            <person name="Marcet-Houben M."/>
            <person name="Poggeler S."/>
            <person name="Stajich J.E."/>
            <person name="Nowrousian M."/>
        </authorList>
    </citation>
    <scope>NUCLEOTIDE SEQUENCE [LARGE SCALE GENOMIC DNA]</scope>
    <source>
        <strain evidence="2">CBS 100304</strain>
        <tissue evidence="1">Vegetative mycelium</tissue>
    </source>
</reference>
<name>U4LRJ2_PYROM</name>
<sequence length="53" mass="5901">MALGGRIVPEIGYAYFGYPDWPQHIPAREFTCRFTMLAPTSLVGGSSETQDHQ</sequence>
<keyword evidence="2" id="KW-1185">Reference proteome</keyword>
<organism evidence="1 2">
    <name type="scientific">Pyronema omphalodes (strain CBS 100304)</name>
    <name type="common">Pyronema confluens</name>
    <dbReference type="NCBI Taxonomy" id="1076935"/>
    <lineage>
        <taxon>Eukaryota</taxon>
        <taxon>Fungi</taxon>
        <taxon>Dikarya</taxon>
        <taxon>Ascomycota</taxon>
        <taxon>Pezizomycotina</taxon>
        <taxon>Pezizomycetes</taxon>
        <taxon>Pezizales</taxon>
        <taxon>Pyronemataceae</taxon>
        <taxon>Pyronema</taxon>
    </lineage>
</organism>
<evidence type="ECO:0000313" key="2">
    <source>
        <dbReference type="Proteomes" id="UP000018144"/>
    </source>
</evidence>